<evidence type="ECO:0008006" key="4">
    <source>
        <dbReference type="Google" id="ProtNLM"/>
    </source>
</evidence>
<dbReference type="AlphaFoldDB" id="A0A1J7CD33"/>
<proteinExistence type="inferred from homology"/>
<sequence length="307" mass="32651">MTSEWGGQGLPPAAAARMAEVQKSGTWGSALSTGEFAAIRSVGFEPVGQVMGSAVFNIGRSGRYWGYHDCTYRGGVFSGGDAPVALSGRGGPSAPLVQVLLEARHRALERMRAEVLALGGAGVVAAQLTVAPFAASPQALEFQVIGTAVRASVGAAPVRRPFTSHVGGQAFAKLVGAGWIPVDLLFGLSIGVRHDNWATRSQNRAFASNQEVEGWTRLVNEVRHDARQQLYQQASATGGDGVVLDDFDLRVWEEACFRNRMTNNESDKHDRIAEASMVGTAIAAFRTSAAPRSTLSIMPLKLKSQTR</sequence>
<dbReference type="Proteomes" id="UP000243342">
    <property type="component" value="Unassembled WGS sequence"/>
</dbReference>
<protein>
    <recommendedName>
        <fullName evidence="4">Heavy metal-binding domain-containing protein</fullName>
    </recommendedName>
</protein>
<evidence type="ECO:0000313" key="2">
    <source>
        <dbReference type="EMBL" id="OIV37578.1"/>
    </source>
</evidence>
<dbReference type="Pfam" id="PF01906">
    <property type="entry name" value="YbjQ_1"/>
    <property type="match status" value="1"/>
</dbReference>
<dbReference type="InterPro" id="IPR035439">
    <property type="entry name" value="UPF0145_dom_sf"/>
</dbReference>
<dbReference type="RefSeq" id="WP_071656450.1">
    <property type="nucleotide sequence ID" value="NZ_MLCF01000048.1"/>
</dbReference>
<reference evidence="2 3" key="1">
    <citation type="submission" date="2016-10" db="EMBL/GenBank/DDBJ databases">
        <title>Genome sequence of Streptomyces gilvigriseus MUSC 26.</title>
        <authorList>
            <person name="Lee L.-H."/>
            <person name="Ser H.-L."/>
        </authorList>
    </citation>
    <scope>NUCLEOTIDE SEQUENCE [LARGE SCALE GENOMIC DNA]</scope>
    <source>
        <strain evidence="2 3">MUSC 26</strain>
    </source>
</reference>
<dbReference type="Gene3D" id="3.30.110.70">
    <property type="entry name" value="Hypothetical protein apc22750. Chain B"/>
    <property type="match status" value="2"/>
</dbReference>
<gene>
    <name evidence="2" type="ORF">BIV57_10260</name>
</gene>
<dbReference type="OrthoDB" id="3289343at2"/>
<dbReference type="SUPFAM" id="SSF117782">
    <property type="entry name" value="YbjQ-like"/>
    <property type="match status" value="1"/>
</dbReference>
<dbReference type="EMBL" id="MLCF01000048">
    <property type="protein sequence ID" value="OIV37578.1"/>
    <property type="molecule type" value="Genomic_DNA"/>
</dbReference>
<dbReference type="InterPro" id="IPR002765">
    <property type="entry name" value="UPF0145_YbjQ-like"/>
</dbReference>
<organism evidence="2 3">
    <name type="scientific">Mangrovactinospora gilvigrisea</name>
    <dbReference type="NCBI Taxonomy" id="1428644"/>
    <lineage>
        <taxon>Bacteria</taxon>
        <taxon>Bacillati</taxon>
        <taxon>Actinomycetota</taxon>
        <taxon>Actinomycetes</taxon>
        <taxon>Kitasatosporales</taxon>
        <taxon>Streptomycetaceae</taxon>
        <taxon>Mangrovactinospora</taxon>
    </lineage>
</organism>
<accession>A0A1J7CD33</accession>
<keyword evidence="3" id="KW-1185">Reference proteome</keyword>
<dbReference type="STRING" id="1428644.BIV57_10260"/>
<comment type="similarity">
    <text evidence="1">Belongs to the UPF0145 family.</text>
</comment>
<comment type="caution">
    <text evidence="2">The sequence shown here is derived from an EMBL/GenBank/DDBJ whole genome shotgun (WGS) entry which is preliminary data.</text>
</comment>
<name>A0A1J7CD33_9ACTN</name>
<evidence type="ECO:0000256" key="1">
    <source>
        <dbReference type="ARBA" id="ARBA00010751"/>
    </source>
</evidence>
<evidence type="ECO:0000313" key="3">
    <source>
        <dbReference type="Proteomes" id="UP000243342"/>
    </source>
</evidence>